<proteinExistence type="predicted"/>
<evidence type="ECO:0000313" key="2">
    <source>
        <dbReference type="Proteomes" id="UP001470230"/>
    </source>
</evidence>
<evidence type="ECO:0000313" key="1">
    <source>
        <dbReference type="EMBL" id="KAK8850149.1"/>
    </source>
</evidence>
<dbReference type="Pfam" id="PF04749">
    <property type="entry name" value="PLAC8"/>
    <property type="match status" value="1"/>
</dbReference>
<sequence length="110" mass="12006">MIHYTKACQTGEIESGLCGCCADCSTCCYTLFCFPCADAKAWAKSRGESCSCCHCLIFPSSIWTRANIRHARGMDKGFCGDLMCGVCCPCCFVIQSLREIDLIESQAQST</sequence>
<accession>A0ABR2HP46</accession>
<name>A0ABR2HP46_9EUKA</name>
<comment type="caution">
    <text evidence="1">The sequence shown here is derived from an EMBL/GenBank/DDBJ whole genome shotgun (WGS) entry which is preliminary data.</text>
</comment>
<dbReference type="EMBL" id="JAPFFF010000024">
    <property type="protein sequence ID" value="KAK8850149.1"/>
    <property type="molecule type" value="Genomic_DNA"/>
</dbReference>
<protein>
    <submittedName>
        <fullName evidence="1">Uncharacterized protein</fullName>
    </submittedName>
</protein>
<dbReference type="InterPro" id="IPR006461">
    <property type="entry name" value="PLAC_motif_containing"/>
</dbReference>
<organism evidence="1 2">
    <name type="scientific">Tritrichomonas musculus</name>
    <dbReference type="NCBI Taxonomy" id="1915356"/>
    <lineage>
        <taxon>Eukaryota</taxon>
        <taxon>Metamonada</taxon>
        <taxon>Parabasalia</taxon>
        <taxon>Tritrichomonadida</taxon>
        <taxon>Tritrichomonadidae</taxon>
        <taxon>Tritrichomonas</taxon>
    </lineage>
</organism>
<reference evidence="1 2" key="1">
    <citation type="submission" date="2024-04" db="EMBL/GenBank/DDBJ databases">
        <title>Tritrichomonas musculus Genome.</title>
        <authorList>
            <person name="Alves-Ferreira E."/>
            <person name="Grigg M."/>
            <person name="Lorenzi H."/>
            <person name="Galac M."/>
        </authorList>
    </citation>
    <scope>NUCLEOTIDE SEQUENCE [LARGE SCALE GENOMIC DNA]</scope>
    <source>
        <strain evidence="1 2">EAF2021</strain>
    </source>
</reference>
<gene>
    <name evidence="1" type="ORF">M9Y10_018267</name>
</gene>
<dbReference type="Proteomes" id="UP001470230">
    <property type="component" value="Unassembled WGS sequence"/>
</dbReference>
<keyword evidence="2" id="KW-1185">Reference proteome</keyword>